<keyword evidence="9" id="KW-0802">TPR repeat</keyword>
<keyword evidence="3 8" id="KW-0732">Signal</keyword>
<dbReference type="PANTHER" id="PTHR22726:SF1">
    <property type="entry name" value="METALLOENDOPEPTIDASE OMA1, MITOCHONDRIAL"/>
    <property type="match status" value="1"/>
</dbReference>
<dbReference type="InterPro" id="IPR001915">
    <property type="entry name" value="Peptidase_M48"/>
</dbReference>
<dbReference type="InterPro" id="IPR030873">
    <property type="entry name" value="Protease_BepA"/>
</dbReference>
<dbReference type="Proteomes" id="UP001501221">
    <property type="component" value="Unassembled WGS sequence"/>
</dbReference>
<dbReference type="InterPro" id="IPR019734">
    <property type="entry name" value="TPR_rpt"/>
</dbReference>
<keyword evidence="4 8" id="KW-0574">Periplasm</keyword>
<evidence type="ECO:0000256" key="8">
    <source>
        <dbReference type="HAMAP-Rule" id="MF_00997"/>
    </source>
</evidence>
<sequence length="497" mass="55198" precursor="true">MYFIKMGRSTLNKLSMIAASTLLAVSSACVQMSAHADEISLPKLGDAAGSTLSVAQEQQIGDDIMRQIRRSEFLMKDPIVTDYIQHLGYRLVAANPDALGRQFQFFVIQENSINAFALPGGYVGIHSGLITASRSESELASVLGHEVAHVTQRHLARRLERQNDLTLPSILGLIASVLVATQDPEAGMAGVAATQAAGQQSIINHTRDNEKEADRIGITMLSAAGFDVSAAADFFETLQQASRYTFKPPEILLTHPLSRNRIAAARERAELYPKIDYQDSIDYFLVKSRVRSQNLINDKEAFRELESRFNKSQLNSLEELYLYAELLKMRGNNSLAIKVLSNLYQEHSSNQLLLFSLAEAHLAHGSGQEMLPLLESQLSKTPDSTKLLLATSEIYIRSGQPTKAESLLLRYADVHQKNPSYLKLLAKAQADAGNTPEMYETTGQYLMLLGDLRSAKKHYERALNATSKDPYAQTRIQARLDDVRQKMRAVLKAQSER</sequence>
<keyword evidence="7 8" id="KW-0482">Metalloprotease</keyword>
<reference evidence="11 12" key="1">
    <citation type="journal article" date="2019" name="Int. J. Syst. Evol. Microbiol.">
        <title>The Global Catalogue of Microorganisms (GCM) 10K type strain sequencing project: providing services to taxonomists for standard genome sequencing and annotation.</title>
        <authorList>
            <consortium name="The Broad Institute Genomics Platform"/>
            <consortium name="The Broad Institute Genome Sequencing Center for Infectious Disease"/>
            <person name="Wu L."/>
            <person name="Ma J."/>
        </authorList>
    </citation>
    <scope>NUCLEOTIDE SEQUENCE [LARGE SCALE GENOMIC DNA]</scope>
    <source>
        <strain evidence="11 12">JCM 16211</strain>
    </source>
</reference>
<evidence type="ECO:0000313" key="12">
    <source>
        <dbReference type="Proteomes" id="UP001501221"/>
    </source>
</evidence>
<evidence type="ECO:0000256" key="9">
    <source>
        <dbReference type="PROSITE-ProRule" id="PRU00339"/>
    </source>
</evidence>
<dbReference type="InterPro" id="IPR051156">
    <property type="entry name" value="Mito/Outer_Membr_Metalloprot"/>
</dbReference>
<comment type="similarity">
    <text evidence="8">Belongs to the peptidase M48 family. BepA subfamily.</text>
</comment>
<proteinExistence type="inferred from homology"/>
<name>A0ABN0ST57_9GAMM</name>
<keyword evidence="12" id="KW-1185">Reference proteome</keyword>
<keyword evidence="1 8" id="KW-0645">Protease</keyword>
<dbReference type="Gene3D" id="1.25.40.10">
    <property type="entry name" value="Tetratricopeptide repeat domain"/>
    <property type="match status" value="1"/>
</dbReference>
<dbReference type="EC" id="3.4.-.-" evidence="8"/>
<dbReference type="CDD" id="cd07333">
    <property type="entry name" value="M48C_bepA_like"/>
    <property type="match status" value="1"/>
</dbReference>
<feature type="binding site" evidence="8">
    <location>
        <position position="210"/>
    </location>
    <ligand>
        <name>Zn(2+)</name>
        <dbReference type="ChEBI" id="CHEBI:29105"/>
        <note>catalytic</note>
    </ligand>
</feature>
<dbReference type="RefSeq" id="WP_343985117.1">
    <property type="nucleotide sequence ID" value="NZ_BAAAFM010000001.1"/>
</dbReference>
<dbReference type="Gene3D" id="3.30.2010.10">
    <property type="entry name" value="Metalloproteases ('zincins'), catalytic domain"/>
    <property type="match status" value="1"/>
</dbReference>
<feature type="binding site" evidence="8">
    <location>
        <position position="145"/>
    </location>
    <ligand>
        <name>Zn(2+)</name>
        <dbReference type="ChEBI" id="CHEBI:29105"/>
        <note>catalytic</note>
    </ligand>
</feature>
<organism evidence="11 12">
    <name type="scientific">Kangiella japonica</name>
    <dbReference type="NCBI Taxonomy" id="647384"/>
    <lineage>
        <taxon>Bacteria</taxon>
        <taxon>Pseudomonadati</taxon>
        <taxon>Pseudomonadota</taxon>
        <taxon>Gammaproteobacteria</taxon>
        <taxon>Kangiellales</taxon>
        <taxon>Kangiellaceae</taxon>
        <taxon>Kangiella</taxon>
    </lineage>
</organism>
<feature type="active site" description="Proton donor" evidence="8">
    <location>
        <position position="214"/>
    </location>
</feature>
<evidence type="ECO:0000256" key="6">
    <source>
        <dbReference type="ARBA" id="ARBA00022833"/>
    </source>
</evidence>
<dbReference type="Pfam" id="PF01435">
    <property type="entry name" value="Peptidase_M48"/>
    <property type="match status" value="1"/>
</dbReference>
<comment type="cofactor">
    <cofactor evidence="8">
        <name>Zn(2+)</name>
        <dbReference type="ChEBI" id="CHEBI:29105"/>
    </cofactor>
    <text evidence="8">Binds 1 zinc ion per subunit.</text>
</comment>
<evidence type="ECO:0000256" key="4">
    <source>
        <dbReference type="ARBA" id="ARBA00022764"/>
    </source>
</evidence>
<feature type="signal peptide" evidence="8">
    <location>
        <begin position="1"/>
        <end position="36"/>
    </location>
</feature>
<dbReference type="InterPro" id="IPR011990">
    <property type="entry name" value="TPR-like_helical_dom_sf"/>
</dbReference>
<comment type="subcellular location">
    <subcellularLocation>
        <location evidence="8">Periplasm</location>
    </subcellularLocation>
</comment>
<feature type="chain" id="PRO_5044910045" description="Putative beta-barrel assembly-enhancing protease" evidence="8">
    <location>
        <begin position="37"/>
        <end position="497"/>
    </location>
</feature>
<dbReference type="EMBL" id="BAAAFM010000001">
    <property type="protein sequence ID" value="GAA0197439.1"/>
    <property type="molecule type" value="Genomic_DNA"/>
</dbReference>
<dbReference type="HAMAP" id="MF_00997">
    <property type="entry name" value="Protease_BepA"/>
    <property type="match status" value="1"/>
</dbReference>
<evidence type="ECO:0000313" key="11">
    <source>
        <dbReference type="EMBL" id="GAA0197439.1"/>
    </source>
</evidence>
<keyword evidence="6 8" id="KW-0862">Zinc</keyword>
<dbReference type="SUPFAM" id="SSF48452">
    <property type="entry name" value="TPR-like"/>
    <property type="match status" value="1"/>
</dbReference>
<evidence type="ECO:0000256" key="2">
    <source>
        <dbReference type="ARBA" id="ARBA00022723"/>
    </source>
</evidence>
<feature type="repeat" description="TPR" evidence="9">
    <location>
        <begin position="436"/>
        <end position="469"/>
    </location>
</feature>
<feature type="binding site" evidence="8">
    <location>
        <position position="149"/>
    </location>
    <ligand>
        <name>Zn(2+)</name>
        <dbReference type="ChEBI" id="CHEBI:29105"/>
        <note>catalytic</note>
    </ligand>
</feature>
<evidence type="ECO:0000256" key="7">
    <source>
        <dbReference type="ARBA" id="ARBA00023049"/>
    </source>
</evidence>
<dbReference type="Pfam" id="PF14559">
    <property type="entry name" value="TPR_19"/>
    <property type="match status" value="1"/>
</dbReference>
<keyword evidence="2 8" id="KW-0479">Metal-binding</keyword>
<feature type="active site" evidence="8">
    <location>
        <position position="146"/>
    </location>
</feature>
<comment type="function">
    <text evidence="8">Functions as both a chaperone and a metalloprotease. Maintains the integrity of the outer membrane by promoting either the assembly or the elimination of outer membrane proteins, depending on their folding state.</text>
</comment>
<keyword evidence="5 8" id="KW-0378">Hydrolase</keyword>
<accession>A0ABN0ST57</accession>
<gene>
    <name evidence="11" type="ORF">GCM10009123_00800</name>
</gene>
<feature type="domain" description="Peptidase M48" evidence="10">
    <location>
        <begin position="83"/>
        <end position="268"/>
    </location>
</feature>
<protein>
    <recommendedName>
        <fullName evidence="8">Putative beta-barrel assembly-enhancing protease</fullName>
        <ecNumber evidence="8">3.4.-.-</ecNumber>
    </recommendedName>
</protein>
<dbReference type="PROSITE" id="PS51257">
    <property type="entry name" value="PROKAR_LIPOPROTEIN"/>
    <property type="match status" value="1"/>
</dbReference>
<comment type="caution">
    <text evidence="11">The sequence shown here is derived from an EMBL/GenBank/DDBJ whole genome shotgun (WGS) entry which is preliminary data.</text>
</comment>
<evidence type="ECO:0000256" key="1">
    <source>
        <dbReference type="ARBA" id="ARBA00022670"/>
    </source>
</evidence>
<dbReference type="PANTHER" id="PTHR22726">
    <property type="entry name" value="METALLOENDOPEPTIDASE OMA1"/>
    <property type="match status" value="1"/>
</dbReference>
<evidence type="ECO:0000259" key="10">
    <source>
        <dbReference type="Pfam" id="PF01435"/>
    </source>
</evidence>
<evidence type="ECO:0000256" key="3">
    <source>
        <dbReference type="ARBA" id="ARBA00022729"/>
    </source>
</evidence>
<dbReference type="PROSITE" id="PS50005">
    <property type="entry name" value="TPR"/>
    <property type="match status" value="1"/>
</dbReference>
<evidence type="ECO:0000256" key="5">
    <source>
        <dbReference type="ARBA" id="ARBA00022801"/>
    </source>
</evidence>